<name>A0A5K3F7A5_MESCO</name>
<dbReference type="AlphaFoldDB" id="A0A5K3F7A5"/>
<proteinExistence type="predicted"/>
<protein>
    <submittedName>
        <fullName evidence="1">BTB domain-containing protein</fullName>
    </submittedName>
</protein>
<dbReference type="InterPro" id="IPR036404">
    <property type="entry name" value="Jacalin-like_lectin_dom_sf"/>
</dbReference>
<accession>A0A5K3F7A5</accession>
<dbReference type="WBParaSite" id="MCU_005990-RA">
    <property type="protein sequence ID" value="MCU_005990-RA"/>
    <property type="gene ID" value="MCU_005990"/>
</dbReference>
<dbReference type="Gene3D" id="2.100.10.30">
    <property type="entry name" value="Jacalin-like lectin domain"/>
    <property type="match status" value="1"/>
</dbReference>
<organism evidence="1">
    <name type="scientific">Mesocestoides corti</name>
    <name type="common">Flatworm</name>
    <dbReference type="NCBI Taxonomy" id="53468"/>
    <lineage>
        <taxon>Eukaryota</taxon>
        <taxon>Metazoa</taxon>
        <taxon>Spiralia</taxon>
        <taxon>Lophotrochozoa</taxon>
        <taxon>Platyhelminthes</taxon>
        <taxon>Cestoda</taxon>
        <taxon>Eucestoda</taxon>
        <taxon>Cyclophyllidea</taxon>
        <taxon>Mesocestoididae</taxon>
        <taxon>Mesocestoides</taxon>
    </lineage>
</organism>
<evidence type="ECO:0000313" key="1">
    <source>
        <dbReference type="WBParaSite" id="MCU_005990-RA"/>
    </source>
</evidence>
<reference evidence="1" key="1">
    <citation type="submission" date="2019-11" db="UniProtKB">
        <authorList>
            <consortium name="WormBaseParasite"/>
        </authorList>
    </citation>
    <scope>IDENTIFICATION</scope>
</reference>
<sequence length="503" mass="56511">MSAKSDTKYEHLRSCYSKLFDFYQSGKLTNVTLVIGSEENEERVCAHYSICALSNCLRQLMSAQPFSGEHKLCIRVPSSLTSSASDLRHILYLAYNGDFEQGVTLQRYIQLCELFDMPLGITTCALALRDLLIETASVGKLSDEAILGLQALFTDVLSTCKTEEIQHYMIEYFAFQPFTFIHEKCLAKLSLENVVTLLKEGKLWMHDAEGNVFFGQAYVKQFTEFVKKFCEVHKVPEEATLLSVKSVPQKSMFAPLYLLPTASSSFGSHADYFSNYNFSAFPQNHSTHEMHPPDSWKISALKGYVAINWDGRQPLAGLDVTYRNFRTGVEETVTWGGRQEGDHTTLTVAVPEDDIIVGAIIRHGWLIDQLTFVTRGGIHLGPLGLSDGGNQTALDARDFWLSSDEGGRSRSDTHNSSDYDSPRYSDEYDFHDRIPSVSNSEVKCHAAVSLHGFTYEEISSHGQVFWNQVRLCFAAIDESTVGDLCPMISKNLRDVLTNKQFHL</sequence>
<dbReference type="SUPFAM" id="SSF51101">
    <property type="entry name" value="Mannose-binding lectins"/>
    <property type="match status" value="1"/>
</dbReference>